<comment type="caution">
    <text evidence="4">The sequence shown here is derived from an EMBL/GenBank/DDBJ whole genome shotgun (WGS) entry which is preliminary data.</text>
</comment>
<sequence length="141" mass="16011">MAVCADKREIRYQFVGFCGSAHDMRIYNNLPMASQTSKLFSPGEYLLADSAYTTAACIVASYKKPAAGAMSTDNERFSRYHSSARIRIEHTIGILKGRFPSLRALRIEFHDKKSHRAAVDWIKARVVLHNMLLTDSYYDDN</sequence>
<dbReference type="Pfam" id="PF13359">
    <property type="entry name" value="DDE_Tnp_4"/>
    <property type="match status" value="1"/>
</dbReference>
<dbReference type="EMBL" id="BDGG01000001">
    <property type="protein sequence ID" value="GAU89407.1"/>
    <property type="molecule type" value="Genomic_DNA"/>
</dbReference>
<evidence type="ECO:0000256" key="1">
    <source>
        <dbReference type="ARBA" id="ARBA00001968"/>
    </source>
</evidence>
<dbReference type="AlphaFoldDB" id="A0A1D1UQ61"/>
<evidence type="ECO:0000313" key="4">
    <source>
        <dbReference type="EMBL" id="GAU89407.1"/>
    </source>
</evidence>
<evidence type="ECO:0000256" key="2">
    <source>
        <dbReference type="ARBA" id="ARBA00022723"/>
    </source>
</evidence>
<dbReference type="OrthoDB" id="7788538at2759"/>
<dbReference type="STRING" id="947166.A0A1D1UQ61"/>
<dbReference type="Proteomes" id="UP000186922">
    <property type="component" value="Unassembled WGS sequence"/>
</dbReference>
<organism evidence="4 5">
    <name type="scientific">Ramazzottius varieornatus</name>
    <name type="common">Water bear</name>
    <name type="synonym">Tardigrade</name>
    <dbReference type="NCBI Taxonomy" id="947166"/>
    <lineage>
        <taxon>Eukaryota</taxon>
        <taxon>Metazoa</taxon>
        <taxon>Ecdysozoa</taxon>
        <taxon>Tardigrada</taxon>
        <taxon>Eutardigrada</taxon>
        <taxon>Parachela</taxon>
        <taxon>Hypsibioidea</taxon>
        <taxon>Ramazzottiidae</taxon>
        <taxon>Ramazzottius</taxon>
    </lineage>
</organism>
<reference evidence="4 5" key="1">
    <citation type="journal article" date="2016" name="Nat. Commun.">
        <title>Extremotolerant tardigrade genome and improved radiotolerance of human cultured cells by tardigrade-unique protein.</title>
        <authorList>
            <person name="Hashimoto T."/>
            <person name="Horikawa D.D."/>
            <person name="Saito Y."/>
            <person name="Kuwahara H."/>
            <person name="Kozuka-Hata H."/>
            <person name="Shin-I T."/>
            <person name="Minakuchi Y."/>
            <person name="Ohishi K."/>
            <person name="Motoyama A."/>
            <person name="Aizu T."/>
            <person name="Enomoto A."/>
            <person name="Kondo K."/>
            <person name="Tanaka S."/>
            <person name="Hara Y."/>
            <person name="Koshikawa S."/>
            <person name="Sagara H."/>
            <person name="Miura T."/>
            <person name="Yokobori S."/>
            <person name="Miyagawa K."/>
            <person name="Suzuki Y."/>
            <person name="Kubo T."/>
            <person name="Oyama M."/>
            <person name="Kohara Y."/>
            <person name="Fujiyama A."/>
            <person name="Arakawa K."/>
            <person name="Katayama T."/>
            <person name="Toyoda A."/>
            <person name="Kunieda T."/>
        </authorList>
    </citation>
    <scope>NUCLEOTIDE SEQUENCE [LARGE SCALE GENOMIC DNA]</scope>
    <source>
        <strain evidence="4 5">YOKOZUNA-1</strain>
    </source>
</reference>
<feature type="domain" description="DDE Tnp4" evidence="3">
    <location>
        <begin position="2"/>
        <end position="130"/>
    </location>
</feature>
<keyword evidence="2" id="KW-0479">Metal-binding</keyword>
<gene>
    <name evidence="4" type="primary">RvY_01958-1</name>
    <name evidence="4" type="synonym">RvY_01958.1</name>
    <name evidence="4" type="ORF">RvY_01958</name>
</gene>
<accession>A0A1D1UQ61</accession>
<protein>
    <recommendedName>
        <fullName evidence="3">DDE Tnp4 domain-containing protein</fullName>
    </recommendedName>
</protein>
<comment type="cofactor">
    <cofactor evidence="1">
        <name>a divalent metal cation</name>
        <dbReference type="ChEBI" id="CHEBI:60240"/>
    </cofactor>
</comment>
<evidence type="ECO:0000313" key="5">
    <source>
        <dbReference type="Proteomes" id="UP000186922"/>
    </source>
</evidence>
<dbReference type="InterPro" id="IPR027806">
    <property type="entry name" value="HARBI1_dom"/>
</dbReference>
<evidence type="ECO:0000259" key="3">
    <source>
        <dbReference type="Pfam" id="PF13359"/>
    </source>
</evidence>
<name>A0A1D1UQ61_RAMVA</name>
<proteinExistence type="predicted"/>
<keyword evidence="5" id="KW-1185">Reference proteome</keyword>
<dbReference type="GO" id="GO:0046872">
    <property type="term" value="F:metal ion binding"/>
    <property type="evidence" value="ECO:0007669"/>
    <property type="project" value="UniProtKB-KW"/>
</dbReference>